<organism evidence="1 2">
    <name type="scientific">Granulicella pectinivorans</name>
    <dbReference type="NCBI Taxonomy" id="474950"/>
    <lineage>
        <taxon>Bacteria</taxon>
        <taxon>Pseudomonadati</taxon>
        <taxon>Acidobacteriota</taxon>
        <taxon>Terriglobia</taxon>
        <taxon>Terriglobales</taxon>
        <taxon>Acidobacteriaceae</taxon>
        <taxon>Granulicella</taxon>
    </lineage>
</organism>
<dbReference type="AlphaFoldDB" id="A0A1I6MDF4"/>
<dbReference type="Gene3D" id="1.10.10.1150">
    <property type="entry name" value="Coenzyme PQQ synthesis protein D (PqqD)"/>
    <property type="match status" value="1"/>
</dbReference>
<accession>A0A1I6MDF4</accession>
<dbReference type="EMBL" id="FOZL01000001">
    <property type="protein sequence ID" value="SFS13749.1"/>
    <property type="molecule type" value="Genomic_DNA"/>
</dbReference>
<sequence length="96" mass="10660">MQEIRSDVRCVQDQDGALILDIRADRFFSLNPTATLIWNRLAAGASVTEIAHTLSRETGIDEETALTDTRECVAALTDHCLLMTDAKTPDLAPRFR</sequence>
<protein>
    <submittedName>
        <fullName evidence="1">Coenzyme PQQ synthesis protein D (PqqD)</fullName>
    </submittedName>
</protein>
<reference evidence="1 2" key="1">
    <citation type="submission" date="2016-10" db="EMBL/GenBank/DDBJ databases">
        <authorList>
            <person name="de Groot N.N."/>
        </authorList>
    </citation>
    <scope>NUCLEOTIDE SEQUENCE [LARGE SCALE GENOMIC DNA]</scope>
    <source>
        <strain evidence="1 2">DSM 21001</strain>
    </source>
</reference>
<keyword evidence="2" id="KW-1185">Reference proteome</keyword>
<dbReference type="RefSeq" id="WP_089839331.1">
    <property type="nucleotide sequence ID" value="NZ_FOZL01000001.1"/>
</dbReference>
<dbReference type="OrthoDB" id="5195143at2"/>
<dbReference type="STRING" id="474950.SAMN05421771_2385"/>
<gene>
    <name evidence="1" type="ORF">SAMN05421771_2385</name>
</gene>
<proteinExistence type="predicted"/>
<evidence type="ECO:0000313" key="1">
    <source>
        <dbReference type="EMBL" id="SFS13749.1"/>
    </source>
</evidence>
<dbReference type="Proteomes" id="UP000199024">
    <property type="component" value="Unassembled WGS sequence"/>
</dbReference>
<dbReference type="InterPro" id="IPR008792">
    <property type="entry name" value="PQQD"/>
</dbReference>
<dbReference type="Pfam" id="PF05402">
    <property type="entry name" value="PqqD"/>
    <property type="match status" value="1"/>
</dbReference>
<dbReference type="InterPro" id="IPR041881">
    <property type="entry name" value="PqqD_sf"/>
</dbReference>
<evidence type="ECO:0000313" key="2">
    <source>
        <dbReference type="Proteomes" id="UP000199024"/>
    </source>
</evidence>
<name>A0A1I6MDF4_9BACT</name>